<feature type="transmembrane region" description="Helical" evidence="2">
    <location>
        <begin position="239"/>
        <end position="262"/>
    </location>
</feature>
<organism evidence="3 4">
    <name type="scientific">Thelephora terrestris</name>
    <dbReference type="NCBI Taxonomy" id="56493"/>
    <lineage>
        <taxon>Eukaryota</taxon>
        <taxon>Fungi</taxon>
        <taxon>Dikarya</taxon>
        <taxon>Basidiomycota</taxon>
        <taxon>Agaricomycotina</taxon>
        <taxon>Agaricomycetes</taxon>
        <taxon>Thelephorales</taxon>
        <taxon>Thelephoraceae</taxon>
        <taxon>Thelephora</taxon>
    </lineage>
</organism>
<dbReference type="OrthoDB" id="3256702at2759"/>
<feature type="region of interest" description="Disordered" evidence="1">
    <location>
        <begin position="449"/>
        <end position="512"/>
    </location>
</feature>
<feature type="compositionally biased region" description="Low complexity" evidence="1">
    <location>
        <begin position="74"/>
        <end position="87"/>
    </location>
</feature>
<accession>A0A9P6HQI7</accession>
<feature type="compositionally biased region" description="Polar residues" evidence="1">
    <location>
        <begin position="455"/>
        <end position="467"/>
    </location>
</feature>
<dbReference type="Proteomes" id="UP000736335">
    <property type="component" value="Unassembled WGS sequence"/>
</dbReference>
<feature type="region of interest" description="Disordered" evidence="1">
    <location>
        <begin position="301"/>
        <end position="334"/>
    </location>
</feature>
<evidence type="ECO:0000256" key="2">
    <source>
        <dbReference type="SAM" id="Phobius"/>
    </source>
</evidence>
<gene>
    <name evidence="3" type="ORF">BJ322DRAFT_1103066</name>
</gene>
<dbReference type="EMBL" id="WIUZ02000001">
    <property type="protein sequence ID" value="KAF9792576.1"/>
    <property type="molecule type" value="Genomic_DNA"/>
</dbReference>
<dbReference type="AlphaFoldDB" id="A0A9P6HQI7"/>
<feature type="region of interest" description="Disordered" evidence="1">
    <location>
        <begin position="1"/>
        <end position="112"/>
    </location>
</feature>
<comment type="caution">
    <text evidence="3">The sequence shown here is derived from an EMBL/GenBank/DDBJ whole genome shotgun (WGS) entry which is preliminary data.</text>
</comment>
<feature type="compositionally biased region" description="Low complexity" evidence="1">
    <location>
        <begin position="1"/>
        <end position="67"/>
    </location>
</feature>
<evidence type="ECO:0008006" key="5">
    <source>
        <dbReference type="Google" id="ProtNLM"/>
    </source>
</evidence>
<feature type="compositionally biased region" description="Polar residues" evidence="1">
    <location>
        <begin position="495"/>
        <end position="512"/>
    </location>
</feature>
<reference evidence="3" key="2">
    <citation type="submission" date="2020-11" db="EMBL/GenBank/DDBJ databases">
        <authorList>
            <consortium name="DOE Joint Genome Institute"/>
            <person name="Kuo A."/>
            <person name="Miyauchi S."/>
            <person name="Kiss E."/>
            <person name="Drula E."/>
            <person name="Kohler A."/>
            <person name="Sanchez-Garcia M."/>
            <person name="Andreopoulos B."/>
            <person name="Barry K.W."/>
            <person name="Bonito G."/>
            <person name="Buee M."/>
            <person name="Carver A."/>
            <person name="Chen C."/>
            <person name="Cichocki N."/>
            <person name="Clum A."/>
            <person name="Culley D."/>
            <person name="Crous P.W."/>
            <person name="Fauchery L."/>
            <person name="Girlanda M."/>
            <person name="Hayes R."/>
            <person name="Keri Z."/>
            <person name="Labutti K."/>
            <person name="Lipzen A."/>
            <person name="Lombard V."/>
            <person name="Magnuson J."/>
            <person name="Maillard F."/>
            <person name="Morin E."/>
            <person name="Murat C."/>
            <person name="Nolan M."/>
            <person name="Ohm R."/>
            <person name="Pangilinan J."/>
            <person name="Pereira M."/>
            <person name="Perotto S."/>
            <person name="Peter M."/>
            <person name="Riley R."/>
            <person name="Sitrit Y."/>
            <person name="Stielow B."/>
            <person name="Szollosi G."/>
            <person name="Zifcakova L."/>
            <person name="Stursova M."/>
            <person name="Spatafora J.W."/>
            <person name="Tedersoo L."/>
            <person name="Vaario L.-M."/>
            <person name="Yamada A."/>
            <person name="Yan M."/>
            <person name="Wang P."/>
            <person name="Xu J."/>
            <person name="Bruns T."/>
            <person name="Baldrian P."/>
            <person name="Vilgalys R."/>
            <person name="Henrissat B."/>
            <person name="Grigoriev I.V."/>
            <person name="Hibbett D."/>
            <person name="Nagy L.G."/>
            <person name="Martin F.M."/>
        </authorList>
    </citation>
    <scope>NUCLEOTIDE SEQUENCE</scope>
    <source>
        <strain evidence="3">UH-Tt-Lm1</strain>
    </source>
</reference>
<feature type="compositionally biased region" description="Low complexity" evidence="1">
    <location>
        <begin position="99"/>
        <end position="112"/>
    </location>
</feature>
<feature type="region of interest" description="Disordered" evidence="1">
    <location>
        <begin position="348"/>
        <end position="391"/>
    </location>
</feature>
<keyword evidence="4" id="KW-1185">Reference proteome</keyword>
<feature type="compositionally biased region" description="Basic and acidic residues" evidence="1">
    <location>
        <begin position="468"/>
        <end position="478"/>
    </location>
</feature>
<sequence>MTLSSSIPNLSSFSSSEPPSMTLSISITNPSSFNSSPPRSFTSPTITPTSFSNLPSTSLNSLPSSTPSLPPTLSPSSMLRSSSGNPNSSPPLTSPSQPPDSSSVSPNLSPSSLISNPPLTITSLVVLTPSSSPAPGSTVTVTLVDSSTNSQPSPSSPLLFQTLPTALIAISTLDSTVYITTTNNEGSTITVAPSYITSTVVYTNTRGQQVTVTEILSNPSLLPDGHGGGASAFFHMKGAVIAVFTAVGLVIVAGLWLLFWYLRSRHKRRKIEHDNIVAAILDGRRDSVRLSLIDDDEDYSGNIRPSLTDHSYSDPASSSHGRTSPFDSAGQMAPKNRFPPVSLLAASYNQRKRSSSQGNRGSGGQYQHLRARSDGAGRSPSPPPRFSQEYYRGPFSDAPAVPVLLGTRGDNIPAPLPAIMDEFDPEPLSLTAPISPDRARRELYAQRKELGADNPASSNESLHTGVSTRKDWEVRNVFDEELGSVPQMRRKPMLSVQNPSSVTGSSPAPSVR</sequence>
<name>A0A9P6HQI7_9AGAM</name>
<reference evidence="3" key="1">
    <citation type="journal article" date="2020" name="Nat. Commun.">
        <title>Large-scale genome sequencing of mycorrhizal fungi provides insights into the early evolution of symbiotic traits.</title>
        <authorList>
            <person name="Miyauchi S."/>
            <person name="Kiss E."/>
            <person name="Kuo A."/>
            <person name="Drula E."/>
            <person name="Kohler A."/>
            <person name="Sanchez-Garcia M."/>
            <person name="Morin E."/>
            <person name="Andreopoulos B."/>
            <person name="Barry K.W."/>
            <person name="Bonito G."/>
            <person name="Buee M."/>
            <person name="Carver A."/>
            <person name="Chen C."/>
            <person name="Cichocki N."/>
            <person name="Clum A."/>
            <person name="Culley D."/>
            <person name="Crous P.W."/>
            <person name="Fauchery L."/>
            <person name="Girlanda M."/>
            <person name="Hayes R.D."/>
            <person name="Keri Z."/>
            <person name="LaButti K."/>
            <person name="Lipzen A."/>
            <person name="Lombard V."/>
            <person name="Magnuson J."/>
            <person name="Maillard F."/>
            <person name="Murat C."/>
            <person name="Nolan M."/>
            <person name="Ohm R.A."/>
            <person name="Pangilinan J."/>
            <person name="Pereira M.F."/>
            <person name="Perotto S."/>
            <person name="Peter M."/>
            <person name="Pfister S."/>
            <person name="Riley R."/>
            <person name="Sitrit Y."/>
            <person name="Stielow J.B."/>
            <person name="Szollosi G."/>
            <person name="Zifcakova L."/>
            <person name="Stursova M."/>
            <person name="Spatafora J.W."/>
            <person name="Tedersoo L."/>
            <person name="Vaario L.M."/>
            <person name="Yamada A."/>
            <person name="Yan M."/>
            <person name="Wang P."/>
            <person name="Xu J."/>
            <person name="Bruns T."/>
            <person name="Baldrian P."/>
            <person name="Vilgalys R."/>
            <person name="Dunand C."/>
            <person name="Henrissat B."/>
            <person name="Grigoriev I.V."/>
            <person name="Hibbett D."/>
            <person name="Nagy L.G."/>
            <person name="Martin F.M."/>
        </authorList>
    </citation>
    <scope>NUCLEOTIDE SEQUENCE</scope>
    <source>
        <strain evidence="3">UH-Tt-Lm1</strain>
    </source>
</reference>
<proteinExistence type="predicted"/>
<protein>
    <recommendedName>
        <fullName evidence="5">REJ domain-containing protein</fullName>
    </recommendedName>
</protein>
<keyword evidence="2" id="KW-0472">Membrane</keyword>
<evidence type="ECO:0000313" key="3">
    <source>
        <dbReference type="EMBL" id="KAF9792576.1"/>
    </source>
</evidence>
<keyword evidence="2" id="KW-0812">Transmembrane</keyword>
<keyword evidence="2" id="KW-1133">Transmembrane helix</keyword>
<evidence type="ECO:0000313" key="4">
    <source>
        <dbReference type="Proteomes" id="UP000736335"/>
    </source>
</evidence>
<feature type="compositionally biased region" description="Pro residues" evidence="1">
    <location>
        <begin position="88"/>
        <end position="98"/>
    </location>
</feature>
<feature type="compositionally biased region" description="Polar residues" evidence="1">
    <location>
        <begin position="303"/>
        <end position="326"/>
    </location>
</feature>
<evidence type="ECO:0000256" key="1">
    <source>
        <dbReference type="SAM" id="MobiDB-lite"/>
    </source>
</evidence>